<dbReference type="OrthoDB" id="3792558at2759"/>
<feature type="region of interest" description="Disordered" evidence="1">
    <location>
        <begin position="1"/>
        <end position="22"/>
    </location>
</feature>
<evidence type="ECO:0000313" key="2">
    <source>
        <dbReference type="Proteomes" id="UP000504637"/>
    </source>
</evidence>
<reference evidence="3" key="3">
    <citation type="submission" date="2025-08" db="UniProtKB">
        <authorList>
            <consortium name="RefSeq"/>
        </authorList>
    </citation>
    <scope>IDENTIFICATION</scope>
    <source>
        <strain evidence="3">CBS 342.82</strain>
    </source>
</reference>
<dbReference type="Proteomes" id="UP000504637">
    <property type="component" value="Unplaced"/>
</dbReference>
<feature type="compositionally biased region" description="Basic residues" evidence="1">
    <location>
        <begin position="1"/>
        <end position="11"/>
    </location>
</feature>
<feature type="region of interest" description="Disordered" evidence="1">
    <location>
        <begin position="272"/>
        <end position="339"/>
    </location>
</feature>
<feature type="compositionally biased region" description="Low complexity" evidence="1">
    <location>
        <begin position="180"/>
        <end position="195"/>
    </location>
</feature>
<accession>A0A6J3M7P8</accession>
<organism evidence="3">
    <name type="scientific">Dissoconium aciculare CBS 342.82</name>
    <dbReference type="NCBI Taxonomy" id="1314786"/>
    <lineage>
        <taxon>Eukaryota</taxon>
        <taxon>Fungi</taxon>
        <taxon>Dikarya</taxon>
        <taxon>Ascomycota</taxon>
        <taxon>Pezizomycotina</taxon>
        <taxon>Dothideomycetes</taxon>
        <taxon>Dothideomycetidae</taxon>
        <taxon>Mycosphaerellales</taxon>
        <taxon>Dissoconiaceae</taxon>
        <taxon>Dissoconium</taxon>
    </lineage>
</organism>
<feature type="compositionally biased region" description="Polar residues" evidence="1">
    <location>
        <begin position="328"/>
        <end position="339"/>
    </location>
</feature>
<dbReference type="GeneID" id="54360796"/>
<evidence type="ECO:0000256" key="1">
    <source>
        <dbReference type="SAM" id="MobiDB-lite"/>
    </source>
</evidence>
<evidence type="ECO:0000313" key="3">
    <source>
        <dbReference type="RefSeq" id="XP_033461112.1"/>
    </source>
</evidence>
<feature type="region of interest" description="Disordered" evidence="1">
    <location>
        <begin position="176"/>
        <end position="208"/>
    </location>
</feature>
<feature type="compositionally biased region" description="Low complexity" evidence="1">
    <location>
        <begin position="288"/>
        <end position="298"/>
    </location>
</feature>
<reference evidence="3" key="1">
    <citation type="submission" date="2020-01" db="EMBL/GenBank/DDBJ databases">
        <authorList>
            <consortium name="DOE Joint Genome Institute"/>
            <person name="Haridas S."/>
            <person name="Albert R."/>
            <person name="Binder M."/>
            <person name="Bloem J."/>
            <person name="Labutti K."/>
            <person name="Salamov A."/>
            <person name="Andreopoulos B."/>
            <person name="Baker S.E."/>
            <person name="Barry K."/>
            <person name="Bills G."/>
            <person name="Bluhm B.H."/>
            <person name="Cannon C."/>
            <person name="Castanera R."/>
            <person name="Culley D.E."/>
            <person name="Daum C."/>
            <person name="Ezra D."/>
            <person name="Gonzalez J.B."/>
            <person name="Henrissat B."/>
            <person name="Kuo A."/>
            <person name="Liang C."/>
            <person name="Lipzen A."/>
            <person name="Lutzoni F."/>
            <person name="Magnuson J."/>
            <person name="Mondo S."/>
            <person name="Nolan M."/>
            <person name="Ohm R."/>
            <person name="Pangilinan J."/>
            <person name="Park H.-J."/>
            <person name="Ramirez L."/>
            <person name="Alfaro M."/>
            <person name="Sun H."/>
            <person name="Tritt A."/>
            <person name="Yoshinaga Y."/>
            <person name="Zwiers L.-H."/>
            <person name="Turgeon B.G."/>
            <person name="Goodwin S.B."/>
            <person name="Spatafora J.W."/>
            <person name="Crous P.W."/>
            <person name="Grigoriev I.V."/>
        </authorList>
    </citation>
    <scope>NUCLEOTIDE SEQUENCE</scope>
    <source>
        <strain evidence="3">CBS 342.82</strain>
    </source>
</reference>
<protein>
    <submittedName>
        <fullName evidence="3">Uncharacterized protein</fullName>
    </submittedName>
</protein>
<feature type="compositionally biased region" description="Basic and acidic residues" evidence="1">
    <location>
        <begin position="12"/>
        <end position="22"/>
    </location>
</feature>
<dbReference type="RefSeq" id="XP_033461112.1">
    <property type="nucleotide sequence ID" value="XM_033602996.1"/>
</dbReference>
<reference evidence="3" key="2">
    <citation type="submission" date="2020-04" db="EMBL/GenBank/DDBJ databases">
        <authorList>
            <consortium name="NCBI Genome Project"/>
        </authorList>
    </citation>
    <scope>NUCLEOTIDE SEQUENCE</scope>
    <source>
        <strain evidence="3">CBS 342.82</strain>
    </source>
</reference>
<name>A0A6J3M7P8_9PEZI</name>
<gene>
    <name evidence="3" type="ORF">K489DRAFT_369002</name>
</gene>
<proteinExistence type="predicted"/>
<sequence>MPPHRVQRTPRPRKEPVHKTSRRELHVIQRAFLCGALLGGASQKGLARDHGISQATLSRTMTRLKARAAELGIDELNLSDPRLIKDAPKLFEEPSRRGRKELLTPEQRALVVSVATKDKEALKAKSSKFVGVRKLPDGTIERTMDPELVALGLPLMSTSTFEGCMYEAGYVRTKDGWKKQGGSKAGKAGTSSGAGPTEEDEEDQEMADAQLQAEIEEDSLQNDLNNGPRESFDNRNIDLGLQNARDRGDADASALEGHQIHHDPRLLHEHSKLPLDPSLQDGSHHPSQQEQQLRQQLQMSHAVVPSPSTLPPGTSAPAYANAGAWNTAPETTNSLQFDL</sequence>
<feature type="compositionally biased region" description="Acidic residues" evidence="1">
    <location>
        <begin position="197"/>
        <end position="206"/>
    </location>
</feature>
<keyword evidence="2" id="KW-1185">Reference proteome</keyword>
<dbReference type="AlphaFoldDB" id="A0A6J3M7P8"/>